<keyword evidence="4" id="KW-1185">Reference proteome</keyword>
<reference evidence="3 4" key="1">
    <citation type="journal article" date="2016" name="Genome Biol. Evol.">
        <title>Divergent and convergent evolution of fungal pathogenicity.</title>
        <authorList>
            <person name="Shang Y."/>
            <person name="Xiao G."/>
            <person name="Zheng P."/>
            <person name="Cen K."/>
            <person name="Zhan S."/>
            <person name="Wang C."/>
        </authorList>
    </citation>
    <scope>NUCLEOTIDE SEQUENCE [LARGE SCALE GENOMIC DNA]</scope>
    <source>
        <strain evidence="3 4">ARSEF 7405</strain>
    </source>
</reference>
<evidence type="ECO:0000256" key="2">
    <source>
        <dbReference type="SAM" id="Phobius"/>
    </source>
</evidence>
<name>A0A167UYX3_9EURO</name>
<dbReference type="InterPro" id="IPR038872">
    <property type="entry name" value="Put_GTT3"/>
</dbReference>
<accession>A0A167UYX3</accession>
<proteinExistence type="predicted"/>
<dbReference type="EMBL" id="AZGZ01000047">
    <property type="protein sequence ID" value="KZZ86794.1"/>
    <property type="molecule type" value="Genomic_DNA"/>
</dbReference>
<feature type="compositionally biased region" description="Low complexity" evidence="1">
    <location>
        <begin position="93"/>
        <end position="113"/>
    </location>
</feature>
<keyword evidence="2" id="KW-0472">Membrane</keyword>
<organism evidence="3 4">
    <name type="scientific">Ascosphaera apis ARSEF 7405</name>
    <dbReference type="NCBI Taxonomy" id="392613"/>
    <lineage>
        <taxon>Eukaryota</taxon>
        <taxon>Fungi</taxon>
        <taxon>Dikarya</taxon>
        <taxon>Ascomycota</taxon>
        <taxon>Pezizomycotina</taxon>
        <taxon>Eurotiomycetes</taxon>
        <taxon>Eurotiomycetidae</taxon>
        <taxon>Onygenales</taxon>
        <taxon>Ascosphaeraceae</taxon>
        <taxon>Ascosphaera</taxon>
    </lineage>
</organism>
<gene>
    <name evidence="3" type="ORF">AAP_06196</name>
</gene>
<dbReference type="GO" id="GO:0016020">
    <property type="term" value="C:membrane"/>
    <property type="evidence" value="ECO:0007669"/>
    <property type="project" value="TreeGrafter"/>
</dbReference>
<feature type="region of interest" description="Disordered" evidence="1">
    <location>
        <begin position="82"/>
        <end position="114"/>
    </location>
</feature>
<comment type="caution">
    <text evidence="3">The sequence shown here is derived from an EMBL/GenBank/DDBJ whole genome shotgun (WGS) entry which is preliminary data.</text>
</comment>
<dbReference type="PANTHER" id="PTHR41807">
    <property type="entry name" value="GLUTATHIONE TRANSFERASE 3"/>
    <property type="match status" value="1"/>
</dbReference>
<evidence type="ECO:0000256" key="1">
    <source>
        <dbReference type="SAM" id="MobiDB-lite"/>
    </source>
</evidence>
<keyword evidence="2" id="KW-1133">Transmembrane helix</keyword>
<keyword evidence="2" id="KW-0812">Transmembrane</keyword>
<dbReference type="VEuPathDB" id="FungiDB:AAP_06196"/>
<sequence>MTAGLPYLRNLRKADLVELAENSKLKNYLDMKKTELEVALDNHLWSNRSKLQSESSLTDYFRRAGVAAAEVAGVTKTPARARARGKIVESSEESPSPITSPTKSTKRMMTSSSDELKRMASSTASYLEPKNYHLPRLEAPLEKISSKFNSMYDCIARFFEETDIASYFRLVREYVGSAWSINTILLMVEFTGVFRNLIPTKQLFDFSRFKLWLFKSPLTAVYTFEPGFFFSSPFWSVSSLWAIIGIIIPLVFAYIFNPTVGANLSTPSGAGTRRRTPRYSGGKTSFDPLIFALARGLVMHFVLRNRGRVMCMDWIWSPSMVEFLTQCLPGGMSWVIVRSMVGVIVSLYEAVLRK</sequence>
<evidence type="ECO:0000313" key="3">
    <source>
        <dbReference type="EMBL" id="KZZ86794.1"/>
    </source>
</evidence>
<dbReference type="AlphaFoldDB" id="A0A167UYX3"/>
<dbReference type="PANTHER" id="PTHR41807:SF1">
    <property type="entry name" value="GLUTATHIONE TRANSFERASE 3"/>
    <property type="match status" value="1"/>
</dbReference>
<dbReference type="OrthoDB" id="4034134at2759"/>
<evidence type="ECO:0000313" key="4">
    <source>
        <dbReference type="Proteomes" id="UP000242877"/>
    </source>
</evidence>
<feature type="transmembrane region" description="Helical" evidence="2">
    <location>
        <begin position="241"/>
        <end position="264"/>
    </location>
</feature>
<protein>
    <submittedName>
        <fullName evidence="3">Uncharacterized protein</fullName>
    </submittedName>
</protein>
<dbReference type="Proteomes" id="UP000242877">
    <property type="component" value="Unassembled WGS sequence"/>
</dbReference>